<dbReference type="InterPro" id="IPR010520">
    <property type="entry name" value="FrsA-like"/>
</dbReference>
<keyword evidence="5" id="KW-1185">Reference proteome</keyword>
<sequence>MNEGPYRPPRMRSDASAWEFDLAIQQTGRVQHFFETRKLPASVKTYAMVSKHVALPARRLERLAEAEAAAGHEITALEFYFDAAVAYAQAQHAIFGDSPEKRYLHAASLRCYDKVRQLSPTPIEHVDVPWEGTVVSGNLHLAPVDGPAPLVFFIPGIDMTKEMVPDPLRNWAAQRGMHLWVFDGPGQGESNLRDVVLTNDNYESAVSAAISYLVQRPEVDAERVGLYAMSFGSYWGARVAATEPRIRAAVLQWASVTDPARLFEGAASPRYKHVLAYVTRSRTEEEVDAFIARMPLGDLVGRIGVPTLTTVGEFDQRSPLEDVYAFFDALTTPGELWVFGDQHHQVTLRGKSSASSTGGDSHALGMDWLRDRLRGKPLDRPGEVVFVEPGGVSPNDPAAKRKRYWYEG</sequence>
<protein>
    <recommendedName>
        <fullName evidence="6">Alpha/beta hydrolase</fullName>
    </recommendedName>
</protein>
<reference evidence="4 5" key="2">
    <citation type="submission" date="2020-03" db="EMBL/GenBank/DDBJ databases">
        <authorList>
            <person name="Ichikawa N."/>
            <person name="Kimura A."/>
            <person name="Kitahashi Y."/>
            <person name="Uohara A."/>
        </authorList>
    </citation>
    <scope>NUCLEOTIDE SEQUENCE [LARGE SCALE GENOMIC DNA]</scope>
    <source>
        <strain evidence="4 5">NBRC 105367</strain>
    </source>
</reference>
<dbReference type="AlphaFoldDB" id="A0A6F8YZ18"/>
<evidence type="ECO:0000256" key="2">
    <source>
        <dbReference type="ARBA" id="ARBA00022801"/>
    </source>
</evidence>
<evidence type="ECO:0008006" key="6">
    <source>
        <dbReference type="Google" id="ProtNLM"/>
    </source>
</evidence>
<dbReference type="RefSeq" id="WP_173164276.1">
    <property type="nucleotide sequence ID" value="NZ_AP022871.1"/>
</dbReference>
<dbReference type="InterPro" id="IPR050261">
    <property type="entry name" value="FrsA_esterase"/>
</dbReference>
<dbReference type="SUPFAM" id="SSF53474">
    <property type="entry name" value="alpha/beta-Hydrolases"/>
    <property type="match status" value="1"/>
</dbReference>
<reference evidence="4 5" key="1">
    <citation type="submission" date="2020-03" db="EMBL/GenBank/DDBJ databases">
        <title>Whole genome shotgun sequence of Phytohabitans suffuscus NBRC 105367.</title>
        <authorList>
            <person name="Komaki H."/>
            <person name="Tamura T."/>
        </authorList>
    </citation>
    <scope>NUCLEOTIDE SEQUENCE [LARGE SCALE GENOMIC DNA]</scope>
    <source>
        <strain evidence="4 5">NBRC 105367</strain>
    </source>
</reference>
<dbReference type="KEGG" id="psuu:Psuf_086420"/>
<dbReference type="PANTHER" id="PTHR22946">
    <property type="entry name" value="DIENELACTONE HYDROLASE DOMAIN-CONTAINING PROTEIN-RELATED"/>
    <property type="match status" value="1"/>
</dbReference>
<accession>A0A6F8YZ18</accession>
<name>A0A6F8YZ18_9ACTN</name>
<comment type="similarity">
    <text evidence="1">Belongs to the AB hydrolase superfamily.</text>
</comment>
<dbReference type="InterPro" id="IPR029058">
    <property type="entry name" value="AB_hydrolase_fold"/>
</dbReference>
<evidence type="ECO:0000313" key="4">
    <source>
        <dbReference type="EMBL" id="BCB91329.1"/>
    </source>
</evidence>
<keyword evidence="2" id="KW-0378">Hydrolase</keyword>
<organism evidence="4 5">
    <name type="scientific">Phytohabitans suffuscus</name>
    <dbReference type="NCBI Taxonomy" id="624315"/>
    <lineage>
        <taxon>Bacteria</taxon>
        <taxon>Bacillati</taxon>
        <taxon>Actinomycetota</taxon>
        <taxon>Actinomycetes</taxon>
        <taxon>Micromonosporales</taxon>
        <taxon>Micromonosporaceae</taxon>
    </lineage>
</organism>
<feature type="region of interest" description="Disordered" evidence="3">
    <location>
        <begin position="388"/>
        <end position="408"/>
    </location>
</feature>
<dbReference type="Gene3D" id="3.40.50.1820">
    <property type="entry name" value="alpha/beta hydrolase"/>
    <property type="match status" value="1"/>
</dbReference>
<dbReference type="Pfam" id="PF06500">
    <property type="entry name" value="FrsA-like"/>
    <property type="match status" value="1"/>
</dbReference>
<evidence type="ECO:0000256" key="1">
    <source>
        <dbReference type="ARBA" id="ARBA00008645"/>
    </source>
</evidence>
<proteinExistence type="inferred from homology"/>
<gene>
    <name evidence="4" type="ORF">Psuf_086420</name>
</gene>
<evidence type="ECO:0000256" key="3">
    <source>
        <dbReference type="SAM" id="MobiDB-lite"/>
    </source>
</evidence>
<dbReference type="EMBL" id="AP022871">
    <property type="protein sequence ID" value="BCB91329.1"/>
    <property type="molecule type" value="Genomic_DNA"/>
</dbReference>
<dbReference type="Proteomes" id="UP000503011">
    <property type="component" value="Chromosome"/>
</dbReference>
<dbReference type="PANTHER" id="PTHR22946:SF12">
    <property type="entry name" value="CONIDIAL PIGMENT BIOSYNTHESIS PROTEIN AYG1 (AFU_ORTHOLOGUE AFUA_2G17550)"/>
    <property type="match status" value="1"/>
</dbReference>
<evidence type="ECO:0000313" key="5">
    <source>
        <dbReference type="Proteomes" id="UP000503011"/>
    </source>
</evidence>
<dbReference type="GO" id="GO:0016787">
    <property type="term" value="F:hydrolase activity"/>
    <property type="evidence" value="ECO:0007669"/>
    <property type="project" value="UniProtKB-KW"/>
</dbReference>